<feature type="transmembrane region" description="Helical" evidence="5">
    <location>
        <begin position="140"/>
        <end position="160"/>
    </location>
</feature>
<dbReference type="EMBL" id="HG793125">
    <property type="protein sequence ID" value="CDK24494.1"/>
    <property type="molecule type" value="Genomic_DNA"/>
</dbReference>
<dbReference type="GO" id="GO:0005783">
    <property type="term" value="C:endoplasmic reticulum"/>
    <property type="evidence" value="ECO:0007669"/>
    <property type="project" value="EnsemblFungi"/>
</dbReference>
<dbReference type="Gene3D" id="1.20.910.10">
    <property type="entry name" value="Heme oxygenase-like"/>
    <property type="match status" value="1"/>
</dbReference>
<keyword evidence="5" id="KW-0812">Transmembrane</keyword>
<keyword evidence="1" id="KW-0349">Heme</keyword>
<sequence length="282" mass="32967">MKASSARITQSEVLPLKSDLGALANRINKRTQTAHNSINKLMVLKFSLALRDAKIYRQGIQMYYHVFKSIEKSLQREMARDTQYAEILKAIYRPAILRTERLHQDLMFFYGDEKKFATPILEKQIEFCEHIEKVTQEKPYLLLAYMHVLYLALFAGGKIFSSKLAQTLGMFPHVEGKTAEEVMLGATTFFKFDVEDDESLRIEYKRDYELATRNSLTEHEKQEIIEESQYVFVTNSECVKEIETHNLKRLQGKLAYQVATKGYYVMWVLAVLCMMYYVRSFI</sequence>
<dbReference type="AlphaFoldDB" id="W6MFE1"/>
<evidence type="ECO:0008006" key="8">
    <source>
        <dbReference type="Google" id="ProtNLM"/>
    </source>
</evidence>
<evidence type="ECO:0000256" key="4">
    <source>
        <dbReference type="PIRSR" id="PIRSR000343-2"/>
    </source>
</evidence>
<evidence type="ECO:0000313" key="7">
    <source>
        <dbReference type="Proteomes" id="UP000019384"/>
    </source>
</evidence>
<evidence type="ECO:0000256" key="2">
    <source>
        <dbReference type="ARBA" id="ARBA00022723"/>
    </source>
</evidence>
<dbReference type="GO" id="GO:0006879">
    <property type="term" value="P:intracellular iron ion homeostasis"/>
    <property type="evidence" value="ECO:0007669"/>
    <property type="project" value="EnsemblFungi"/>
</dbReference>
<dbReference type="GO" id="GO:0006979">
    <property type="term" value="P:response to oxidative stress"/>
    <property type="evidence" value="ECO:0007669"/>
    <property type="project" value="EnsemblFungi"/>
</dbReference>
<dbReference type="GO" id="GO:0006788">
    <property type="term" value="P:heme oxidation"/>
    <property type="evidence" value="ECO:0007669"/>
    <property type="project" value="InterPro"/>
</dbReference>
<dbReference type="SUPFAM" id="SSF48613">
    <property type="entry name" value="Heme oxygenase-like"/>
    <property type="match status" value="1"/>
</dbReference>
<dbReference type="CDD" id="cd19165">
    <property type="entry name" value="HemeO"/>
    <property type="match status" value="1"/>
</dbReference>
<evidence type="ECO:0000313" key="6">
    <source>
        <dbReference type="EMBL" id="CDK24494.1"/>
    </source>
</evidence>
<reference evidence="6" key="2">
    <citation type="submission" date="2014-02" db="EMBL/GenBank/DDBJ databases">
        <title>Complete DNA sequence of /Kuraishia capsulata/ illustrates novel genomic features among budding yeasts (/Saccharomycotina/).</title>
        <authorList>
            <person name="Morales L."/>
            <person name="Noel B."/>
            <person name="Porcel B."/>
            <person name="Marcet-Houben M."/>
            <person name="Hullo M-F."/>
            <person name="Sacerdot C."/>
            <person name="Tekaia F."/>
            <person name="Leh-Louis V."/>
            <person name="Despons L."/>
            <person name="Khanna V."/>
            <person name="Aury J-M."/>
            <person name="Barbe V."/>
            <person name="Couloux A."/>
            <person name="Labadie K."/>
            <person name="Pelletier E."/>
            <person name="Souciet J-L."/>
            <person name="Boekhout T."/>
            <person name="Gabaldon T."/>
            <person name="Wincker P."/>
            <person name="Dujon B."/>
        </authorList>
    </citation>
    <scope>NUCLEOTIDE SEQUENCE</scope>
    <source>
        <strain evidence="6">CBS 1993</strain>
    </source>
</reference>
<keyword evidence="7" id="KW-1185">Reference proteome</keyword>
<dbReference type="GO" id="GO:0005640">
    <property type="term" value="C:nuclear outer membrane"/>
    <property type="evidence" value="ECO:0007669"/>
    <property type="project" value="EnsemblFungi"/>
</dbReference>
<dbReference type="GO" id="GO:0046872">
    <property type="term" value="F:metal ion binding"/>
    <property type="evidence" value="ECO:0007669"/>
    <property type="project" value="UniProtKB-KW"/>
</dbReference>
<evidence type="ECO:0000256" key="3">
    <source>
        <dbReference type="ARBA" id="ARBA00023004"/>
    </source>
</evidence>
<dbReference type="GO" id="GO:0042167">
    <property type="term" value="P:heme catabolic process"/>
    <property type="evidence" value="ECO:0007669"/>
    <property type="project" value="EnsemblFungi"/>
</dbReference>
<feature type="binding site" description="axial binding residue" evidence="4">
    <location>
        <position position="35"/>
    </location>
    <ligand>
        <name>heme b</name>
        <dbReference type="ChEBI" id="CHEBI:60344"/>
    </ligand>
    <ligandPart>
        <name>Fe</name>
        <dbReference type="ChEBI" id="CHEBI:18248"/>
    </ligandPart>
</feature>
<dbReference type="PIRSF" id="PIRSF000343">
    <property type="entry name" value="Haem_Oase"/>
    <property type="match status" value="1"/>
</dbReference>
<dbReference type="PANTHER" id="PTHR10720">
    <property type="entry name" value="HEME OXYGENASE"/>
    <property type="match status" value="1"/>
</dbReference>
<feature type="transmembrane region" description="Helical" evidence="5">
    <location>
        <begin position="262"/>
        <end position="278"/>
    </location>
</feature>
<dbReference type="STRING" id="1382522.W6MFE1"/>
<keyword evidence="2 4" id="KW-0479">Metal-binding</keyword>
<keyword evidence="3 4" id="KW-0408">Iron</keyword>
<protein>
    <recommendedName>
        <fullName evidence="8">Heme oxygenase</fullName>
    </recommendedName>
</protein>
<evidence type="ECO:0000256" key="5">
    <source>
        <dbReference type="SAM" id="Phobius"/>
    </source>
</evidence>
<dbReference type="GO" id="GO:0004392">
    <property type="term" value="F:heme oxygenase (decyclizing) activity"/>
    <property type="evidence" value="ECO:0007669"/>
    <property type="project" value="EnsemblFungi"/>
</dbReference>
<accession>W6MFE1</accession>
<reference evidence="6" key="1">
    <citation type="submission" date="2013-12" db="EMBL/GenBank/DDBJ databases">
        <authorList>
            <person name="Genoscope - CEA"/>
        </authorList>
    </citation>
    <scope>NUCLEOTIDE SEQUENCE</scope>
    <source>
        <strain evidence="6">CBS 1993</strain>
    </source>
</reference>
<dbReference type="RefSeq" id="XP_022456511.1">
    <property type="nucleotide sequence ID" value="XM_022604999.1"/>
</dbReference>
<keyword evidence="5" id="KW-1133">Transmembrane helix</keyword>
<proteinExistence type="predicted"/>
<dbReference type="OrthoDB" id="652091at2759"/>
<dbReference type="PRINTS" id="PR00088">
    <property type="entry name" value="HAEMOXYGNASE"/>
</dbReference>
<name>W6MFE1_9ASCO</name>
<organism evidence="6 7">
    <name type="scientific">Kuraishia capsulata CBS 1993</name>
    <dbReference type="NCBI Taxonomy" id="1382522"/>
    <lineage>
        <taxon>Eukaryota</taxon>
        <taxon>Fungi</taxon>
        <taxon>Dikarya</taxon>
        <taxon>Ascomycota</taxon>
        <taxon>Saccharomycotina</taxon>
        <taxon>Pichiomycetes</taxon>
        <taxon>Pichiales</taxon>
        <taxon>Pichiaceae</taxon>
        <taxon>Kuraishia</taxon>
    </lineage>
</organism>
<keyword evidence="5" id="KW-0472">Membrane</keyword>
<dbReference type="Proteomes" id="UP000019384">
    <property type="component" value="Unassembled WGS sequence"/>
</dbReference>
<dbReference type="Pfam" id="PF01126">
    <property type="entry name" value="Heme_oxygenase"/>
    <property type="match status" value="1"/>
</dbReference>
<evidence type="ECO:0000256" key="1">
    <source>
        <dbReference type="ARBA" id="ARBA00022617"/>
    </source>
</evidence>
<gene>
    <name evidence="6" type="ORF">KUCA_T00000457001</name>
</gene>
<dbReference type="InterPro" id="IPR016084">
    <property type="entry name" value="Haem_Oase-like_multi-hlx"/>
</dbReference>
<dbReference type="HOGENOM" id="CLU_049906_0_0_1"/>
<dbReference type="GeneID" id="34517899"/>
<dbReference type="PANTHER" id="PTHR10720:SF0">
    <property type="entry name" value="HEME OXYGENASE"/>
    <property type="match status" value="1"/>
</dbReference>
<dbReference type="InterPro" id="IPR016053">
    <property type="entry name" value="Haem_Oase-like"/>
</dbReference>
<dbReference type="InterPro" id="IPR002051">
    <property type="entry name" value="Haem_Oase"/>
</dbReference>